<comment type="caution">
    <text evidence="2">The sequence shown here is derived from an EMBL/GenBank/DDBJ whole genome shotgun (WGS) entry which is preliminary data.</text>
</comment>
<reference evidence="2 3" key="1">
    <citation type="journal article" date="2013" name="Genome Announc.">
        <title>Draft genome sequences for three mercury-methylating, sulfate-reducing bacteria.</title>
        <authorList>
            <person name="Brown S.D."/>
            <person name="Hurt R.A.Jr."/>
            <person name="Gilmour C.C."/>
            <person name="Elias D.A."/>
        </authorList>
    </citation>
    <scope>NUCLEOTIDE SEQUENCE [LARGE SCALE GENOMIC DNA]</scope>
    <source>
        <strain evidence="2 3">DSM 2059</strain>
    </source>
</reference>
<gene>
    <name evidence="2" type="ORF">dsmv_2857</name>
</gene>
<evidence type="ECO:0000313" key="2">
    <source>
        <dbReference type="EMBL" id="EPR37817.1"/>
    </source>
</evidence>
<dbReference type="EMBL" id="ATHJ01000096">
    <property type="protein sequence ID" value="EPR37817.1"/>
    <property type="molecule type" value="Genomic_DNA"/>
</dbReference>
<evidence type="ECO:0000256" key="1">
    <source>
        <dbReference type="SAM" id="SignalP"/>
    </source>
</evidence>
<name>S7TKU0_DESML</name>
<dbReference type="InterPro" id="IPR053728">
    <property type="entry name" value="Alginate_Permeability_Chnl"/>
</dbReference>
<evidence type="ECO:0000313" key="3">
    <source>
        <dbReference type="Proteomes" id="UP000014977"/>
    </source>
</evidence>
<organism evidence="2 3">
    <name type="scientific">Desulfococcus multivorans DSM 2059</name>
    <dbReference type="NCBI Taxonomy" id="1121405"/>
    <lineage>
        <taxon>Bacteria</taxon>
        <taxon>Pseudomonadati</taxon>
        <taxon>Thermodesulfobacteriota</taxon>
        <taxon>Desulfobacteria</taxon>
        <taxon>Desulfobacterales</taxon>
        <taxon>Desulfococcaceae</taxon>
        <taxon>Desulfococcus</taxon>
    </lineage>
</organism>
<dbReference type="AlphaFoldDB" id="S7TKU0"/>
<keyword evidence="1" id="KW-0732">Signal</keyword>
<keyword evidence="3" id="KW-1185">Reference proteome</keyword>
<dbReference type="eggNOG" id="ENOG502ZJIQ">
    <property type="taxonomic scope" value="Bacteria"/>
</dbReference>
<protein>
    <recommendedName>
        <fullName evidence="4">Alginate export domain-containing protein</fullName>
    </recommendedName>
</protein>
<dbReference type="RefSeq" id="WP_020877924.1">
    <property type="nucleotide sequence ID" value="NZ_ATHJ01000096.1"/>
</dbReference>
<feature type="signal peptide" evidence="1">
    <location>
        <begin position="1"/>
        <end position="27"/>
    </location>
</feature>
<feature type="chain" id="PRO_5030177197" description="Alginate export domain-containing protein" evidence="1">
    <location>
        <begin position="28"/>
        <end position="495"/>
    </location>
</feature>
<accession>S7TKU0</accession>
<sequence length="495" mass="54805">MSQMTRRWKMGIMVFLGLCLASSPLWAEMGTMSLKSGDIDVQFMGSLKTFPTFLSDVDFNSDDTNRDYILDENGAMSDFSIRNEARIGWLGKGENWDFMIILEADFNLNKDNGDRGADNTSPVDSGMTGEDFGIEKLNFTYNFGPFGILTGWNTKALDIQTGGLVYGDDHPYVGFSGTVGENFSWEALYLSIFDKIENMDKGAAIGPLDADDLDWQVYSLKLTYQWGPMAISPFYAYSDNSDEPAANAKTHYFGAEAYGKIGIVTPRLELAYAVGDTDTYDRTGQSYDISALAAYGSVEVELDPRFVPYIGLKYEEGDDDPNDDDIEAFNSITDISRYTPTFGMENAFIYRLVPTLGTHLYSGNFNFLPKARGIAQTPGYGGISNSSSGDAPGLIMLGLGAKGKFGDLSYQAQIMQFWFDTSDGMEELLGRDVDSDVGMEFDLLLRYQFGPHFSVGNNIAVFNPGDAIEDIWDSETASSNDEIAFMDTIELTWTW</sequence>
<dbReference type="STRING" id="897.B2D07_14630"/>
<dbReference type="OrthoDB" id="5404920at2"/>
<dbReference type="SUPFAM" id="SSF56935">
    <property type="entry name" value="Porins"/>
    <property type="match status" value="1"/>
</dbReference>
<proteinExistence type="predicted"/>
<evidence type="ECO:0008006" key="4">
    <source>
        <dbReference type="Google" id="ProtNLM"/>
    </source>
</evidence>
<dbReference type="Gene3D" id="2.40.160.100">
    <property type="match status" value="1"/>
</dbReference>
<dbReference type="Proteomes" id="UP000014977">
    <property type="component" value="Unassembled WGS sequence"/>
</dbReference>